<feature type="transmembrane region" description="Helical" evidence="5">
    <location>
        <begin position="6"/>
        <end position="24"/>
    </location>
</feature>
<keyword evidence="5" id="KW-0472">Membrane</keyword>
<evidence type="ECO:0000256" key="4">
    <source>
        <dbReference type="ARBA" id="ARBA00023284"/>
    </source>
</evidence>
<gene>
    <name evidence="7" type="primary">trxA_12</name>
    <name evidence="7" type="ORF">GALL_149170</name>
</gene>
<dbReference type="GO" id="GO:0045454">
    <property type="term" value="P:cell redox homeostasis"/>
    <property type="evidence" value="ECO:0007669"/>
    <property type="project" value="TreeGrafter"/>
</dbReference>
<evidence type="ECO:0000256" key="1">
    <source>
        <dbReference type="ARBA" id="ARBA00022448"/>
    </source>
</evidence>
<keyword evidence="4" id="KW-0676">Redox-active center</keyword>
<keyword evidence="1" id="KW-0813">Transport</keyword>
<accession>A0A1J5SFF9</accession>
<dbReference type="InterPro" id="IPR013766">
    <property type="entry name" value="Thioredoxin_domain"/>
</dbReference>
<keyword evidence="5" id="KW-0812">Transmembrane</keyword>
<evidence type="ECO:0000256" key="5">
    <source>
        <dbReference type="SAM" id="Phobius"/>
    </source>
</evidence>
<feature type="domain" description="Thioredoxin" evidence="6">
    <location>
        <begin position="30"/>
        <end position="139"/>
    </location>
</feature>
<dbReference type="InterPro" id="IPR005746">
    <property type="entry name" value="Thioredoxin"/>
</dbReference>
<dbReference type="GO" id="GO:0005829">
    <property type="term" value="C:cytosol"/>
    <property type="evidence" value="ECO:0007669"/>
    <property type="project" value="TreeGrafter"/>
</dbReference>
<proteinExistence type="predicted"/>
<dbReference type="CDD" id="cd02947">
    <property type="entry name" value="TRX_family"/>
    <property type="match status" value="1"/>
</dbReference>
<dbReference type="InterPro" id="IPR036249">
    <property type="entry name" value="Thioredoxin-like_sf"/>
</dbReference>
<name>A0A1J5SFF9_9ZZZZ</name>
<dbReference type="Gene3D" id="3.40.30.10">
    <property type="entry name" value="Glutaredoxin"/>
    <property type="match status" value="1"/>
</dbReference>
<evidence type="ECO:0000256" key="2">
    <source>
        <dbReference type="ARBA" id="ARBA00022982"/>
    </source>
</evidence>
<evidence type="ECO:0000259" key="6">
    <source>
        <dbReference type="PROSITE" id="PS51352"/>
    </source>
</evidence>
<evidence type="ECO:0000313" key="7">
    <source>
        <dbReference type="EMBL" id="OIR02917.1"/>
    </source>
</evidence>
<organism evidence="7">
    <name type="scientific">mine drainage metagenome</name>
    <dbReference type="NCBI Taxonomy" id="410659"/>
    <lineage>
        <taxon>unclassified sequences</taxon>
        <taxon>metagenomes</taxon>
        <taxon>ecological metagenomes</taxon>
    </lineage>
</organism>
<dbReference type="EMBL" id="MLJW01000070">
    <property type="protein sequence ID" value="OIR02917.1"/>
    <property type="molecule type" value="Genomic_DNA"/>
</dbReference>
<keyword evidence="5" id="KW-1133">Transmembrane helix</keyword>
<evidence type="ECO:0000256" key="3">
    <source>
        <dbReference type="ARBA" id="ARBA00023157"/>
    </source>
</evidence>
<dbReference type="Pfam" id="PF00085">
    <property type="entry name" value="Thioredoxin"/>
    <property type="match status" value="1"/>
</dbReference>
<dbReference type="AlphaFoldDB" id="A0A1J5SFF9"/>
<dbReference type="GO" id="GO:0015035">
    <property type="term" value="F:protein-disulfide reductase activity"/>
    <property type="evidence" value="ECO:0007669"/>
    <property type="project" value="InterPro"/>
</dbReference>
<dbReference type="SUPFAM" id="SSF52833">
    <property type="entry name" value="Thioredoxin-like"/>
    <property type="match status" value="1"/>
</dbReference>
<dbReference type="PANTHER" id="PTHR45663:SF11">
    <property type="entry name" value="GEO12009P1"/>
    <property type="match status" value="1"/>
</dbReference>
<dbReference type="PANTHER" id="PTHR45663">
    <property type="entry name" value="GEO12009P1"/>
    <property type="match status" value="1"/>
</dbReference>
<dbReference type="PROSITE" id="PS51352">
    <property type="entry name" value="THIOREDOXIN_2"/>
    <property type="match status" value="1"/>
</dbReference>
<dbReference type="PRINTS" id="PR00421">
    <property type="entry name" value="THIOREDOXIN"/>
</dbReference>
<dbReference type="FunFam" id="3.40.30.10:FF:000001">
    <property type="entry name" value="Thioredoxin"/>
    <property type="match status" value="1"/>
</dbReference>
<keyword evidence="3" id="KW-1015">Disulfide bond</keyword>
<reference evidence="7" key="1">
    <citation type="submission" date="2016-10" db="EMBL/GenBank/DDBJ databases">
        <title>Sequence of Gallionella enrichment culture.</title>
        <authorList>
            <person name="Poehlein A."/>
            <person name="Muehling M."/>
            <person name="Daniel R."/>
        </authorList>
    </citation>
    <scope>NUCLEOTIDE SEQUENCE</scope>
</reference>
<dbReference type="NCBIfam" id="TIGR01068">
    <property type="entry name" value="thioredoxin"/>
    <property type="match status" value="1"/>
</dbReference>
<protein>
    <submittedName>
        <fullName evidence="7">Thioredoxin</fullName>
    </submittedName>
</protein>
<sequence length="139" mass="15907">MQTALTIIGSIILAFVLLGFYSRWKMKKLPVVSDNAKILTLTNQNFSSEIKNKVVLIDFWAEWCMPCRMMAPVLNEVAEALPTNMKVGKVNIELYKSLAQQFNVMSIPTMILFKNGKEIKRFVGVKTKDFLLTKMNEQK</sequence>
<keyword evidence="2" id="KW-0249">Electron transport</keyword>
<comment type="caution">
    <text evidence="7">The sequence shown here is derived from an EMBL/GenBank/DDBJ whole genome shotgun (WGS) entry which is preliminary data.</text>
</comment>